<name>A0A9Q8Y9Q7_ENSAD</name>
<dbReference type="RefSeq" id="WP_244546692.1">
    <property type="nucleotide sequence ID" value="NZ_CAXURO020000001.1"/>
</dbReference>
<dbReference type="Proteomes" id="UP001055460">
    <property type="component" value="Chromosome"/>
</dbReference>
<dbReference type="EMBL" id="CP098807">
    <property type="protein sequence ID" value="USJ25215.1"/>
    <property type="molecule type" value="Genomic_DNA"/>
</dbReference>
<protein>
    <submittedName>
        <fullName evidence="1">Uncharacterized protein</fullName>
    </submittedName>
</protein>
<gene>
    <name evidence="1" type="ORF">NE863_09685</name>
</gene>
<evidence type="ECO:0000313" key="2">
    <source>
        <dbReference type="Proteomes" id="UP001055460"/>
    </source>
</evidence>
<sequence length="176" mass="19395">MRPAATVSAGILQSQKAAFKRAGTGAQPDVKAFSAKLFGRYPVSPSSTFALMRQEVEEADMTSVMSKLLMAALVAAGSVTAMPAVSPAQSLDLYIGRDRDYYGDDFRRERRYDDEDYVRPRGCSTGQALRRAYRAGLRDPEIAAMSRNRIVVEGETRRGQYARIYLANRSGCPRIG</sequence>
<accession>A0A9Q8Y9Q7</accession>
<evidence type="ECO:0000313" key="1">
    <source>
        <dbReference type="EMBL" id="USJ25215.1"/>
    </source>
</evidence>
<organism evidence="1 2">
    <name type="scientific">Ensifer adhaerens</name>
    <name type="common">Sinorhizobium morelense</name>
    <dbReference type="NCBI Taxonomy" id="106592"/>
    <lineage>
        <taxon>Bacteria</taxon>
        <taxon>Pseudomonadati</taxon>
        <taxon>Pseudomonadota</taxon>
        <taxon>Alphaproteobacteria</taxon>
        <taxon>Hyphomicrobiales</taxon>
        <taxon>Rhizobiaceae</taxon>
        <taxon>Sinorhizobium/Ensifer group</taxon>
        <taxon>Ensifer</taxon>
    </lineage>
</organism>
<reference evidence="1" key="1">
    <citation type="submission" date="2022-06" db="EMBL/GenBank/DDBJ databases">
        <title>Physiological and biochemical characterization and genomic elucidation of a strain of the genus Ensifer adhaerens M8 that combines arsenic oxidation and chromium reduction.</title>
        <authorList>
            <person name="Li X."/>
            <person name="Yu c."/>
        </authorList>
    </citation>
    <scope>NUCLEOTIDE SEQUENCE</scope>
    <source>
        <strain evidence="1">M8</strain>
    </source>
</reference>
<dbReference type="AlphaFoldDB" id="A0A9Q8Y9Q7"/>
<proteinExistence type="predicted"/>